<proteinExistence type="predicted"/>
<keyword evidence="1" id="KW-0472">Membrane</keyword>
<protein>
    <submittedName>
        <fullName evidence="2">Transmembrane protein, putative</fullName>
    </submittedName>
</protein>
<gene>
    <name evidence="2" type="ORF">TTHERM_000433738</name>
</gene>
<dbReference type="Proteomes" id="UP000009168">
    <property type="component" value="Unassembled WGS sequence"/>
</dbReference>
<accession>W7XF44</accession>
<reference evidence="3" key="1">
    <citation type="journal article" date="2006" name="PLoS Biol.">
        <title>Macronuclear genome sequence of the ciliate Tetrahymena thermophila, a model eukaryote.</title>
        <authorList>
            <person name="Eisen J.A."/>
            <person name="Coyne R.S."/>
            <person name="Wu M."/>
            <person name="Wu D."/>
            <person name="Thiagarajan M."/>
            <person name="Wortman J.R."/>
            <person name="Badger J.H."/>
            <person name="Ren Q."/>
            <person name="Amedeo P."/>
            <person name="Jones K.M."/>
            <person name="Tallon L.J."/>
            <person name="Delcher A.L."/>
            <person name="Salzberg S.L."/>
            <person name="Silva J.C."/>
            <person name="Haas B.J."/>
            <person name="Majoros W.H."/>
            <person name="Farzad M."/>
            <person name="Carlton J.M."/>
            <person name="Smith R.K. Jr."/>
            <person name="Garg J."/>
            <person name="Pearlman R.E."/>
            <person name="Karrer K.M."/>
            <person name="Sun L."/>
            <person name="Manning G."/>
            <person name="Elde N.C."/>
            <person name="Turkewitz A.P."/>
            <person name="Asai D.J."/>
            <person name="Wilkes D.E."/>
            <person name="Wang Y."/>
            <person name="Cai H."/>
            <person name="Collins K."/>
            <person name="Stewart B.A."/>
            <person name="Lee S.R."/>
            <person name="Wilamowska K."/>
            <person name="Weinberg Z."/>
            <person name="Ruzzo W.L."/>
            <person name="Wloga D."/>
            <person name="Gaertig J."/>
            <person name="Frankel J."/>
            <person name="Tsao C.-C."/>
            <person name="Gorovsky M.A."/>
            <person name="Keeling P.J."/>
            <person name="Waller R.F."/>
            <person name="Patron N.J."/>
            <person name="Cherry J.M."/>
            <person name="Stover N.A."/>
            <person name="Krieger C.J."/>
            <person name="del Toro C."/>
            <person name="Ryder H.F."/>
            <person name="Williamson S.C."/>
            <person name="Barbeau R.A."/>
            <person name="Hamilton E.P."/>
            <person name="Orias E."/>
        </authorList>
    </citation>
    <scope>NUCLEOTIDE SEQUENCE [LARGE SCALE GENOMIC DNA]</scope>
    <source>
        <strain evidence="3">SB210</strain>
    </source>
</reference>
<organism evidence="2 3">
    <name type="scientific">Tetrahymena thermophila (strain SB210)</name>
    <dbReference type="NCBI Taxonomy" id="312017"/>
    <lineage>
        <taxon>Eukaryota</taxon>
        <taxon>Sar</taxon>
        <taxon>Alveolata</taxon>
        <taxon>Ciliophora</taxon>
        <taxon>Intramacronucleata</taxon>
        <taxon>Oligohymenophorea</taxon>
        <taxon>Hymenostomatida</taxon>
        <taxon>Tetrahymenina</taxon>
        <taxon>Tetrahymenidae</taxon>
        <taxon>Tetrahymena</taxon>
    </lineage>
</organism>
<dbReference type="RefSeq" id="XP_012654889.1">
    <property type="nucleotide sequence ID" value="XM_012799435.1"/>
</dbReference>
<keyword evidence="1" id="KW-1133">Transmembrane helix</keyword>
<sequence>MTFKYLKIFQKIWTKIFTINIIDKLKQLKWDFSILFLVLLQNFLIFLGKMIRGIFLWRQRCEKLQSSGRHSQSNHILTFRSDHKNLVKLQLVLCLMLLKSSIGDQVKLLQKYLKDYSKGLKNILFLQVPVQDNQSL</sequence>
<dbReference type="EMBL" id="GG662532">
    <property type="protein sequence ID" value="EWS72606.1"/>
    <property type="molecule type" value="Genomic_DNA"/>
</dbReference>
<evidence type="ECO:0000256" key="1">
    <source>
        <dbReference type="SAM" id="Phobius"/>
    </source>
</evidence>
<dbReference type="AlphaFoldDB" id="W7XF44"/>
<keyword evidence="1 2" id="KW-0812">Transmembrane</keyword>
<evidence type="ECO:0000313" key="3">
    <source>
        <dbReference type="Proteomes" id="UP000009168"/>
    </source>
</evidence>
<feature type="transmembrane region" description="Helical" evidence="1">
    <location>
        <begin position="32"/>
        <end position="51"/>
    </location>
</feature>
<evidence type="ECO:0000313" key="2">
    <source>
        <dbReference type="EMBL" id="EWS72606.1"/>
    </source>
</evidence>
<keyword evidence="3" id="KW-1185">Reference proteome</keyword>
<dbReference type="GeneID" id="24438935"/>
<dbReference type="InParanoid" id="W7XF44"/>
<name>W7XF44_TETTS</name>
<dbReference type="KEGG" id="tet:TTHERM_000433738"/>